<dbReference type="CDD" id="cd07374">
    <property type="entry name" value="CYTH-like_Pase"/>
    <property type="match status" value="1"/>
</dbReference>
<evidence type="ECO:0000259" key="1">
    <source>
        <dbReference type="PROSITE" id="PS51707"/>
    </source>
</evidence>
<organism evidence="3">
    <name type="scientific">freshwater metagenome</name>
    <dbReference type="NCBI Taxonomy" id="449393"/>
    <lineage>
        <taxon>unclassified sequences</taxon>
        <taxon>metagenomes</taxon>
        <taxon>ecological metagenomes</taxon>
    </lineage>
</organism>
<accession>A0A6J6NNE7</accession>
<dbReference type="Pfam" id="PF01928">
    <property type="entry name" value="CYTH"/>
    <property type="match status" value="1"/>
</dbReference>
<proteinExistence type="predicted"/>
<name>A0A6J6NNE7_9ZZZZ</name>
<reference evidence="3" key="1">
    <citation type="submission" date="2020-05" db="EMBL/GenBank/DDBJ databases">
        <authorList>
            <person name="Chiriac C."/>
            <person name="Salcher M."/>
            <person name="Ghai R."/>
            <person name="Kavagutti S V."/>
        </authorList>
    </citation>
    <scope>NUCLEOTIDE SEQUENCE</scope>
</reference>
<evidence type="ECO:0000259" key="2">
    <source>
        <dbReference type="PROSITE" id="PS51708"/>
    </source>
</evidence>
<dbReference type="SUPFAM" id="SSF55154">
    <property type="entry name" value="CYTH-like phosphatases"/>
    <property type="match status" value="1"/>
</dbReference>
<dbReference type="InterPro" id="IPR038186">
    <property type="entry name" value="CHAD_dom_sf"/>
</dbReference>
<dbReference type="EMBL" id="CAEZXM010000082">
    <property type="protein sequence ID" value="CAB4687642.1"/>
    <property type="molecule type" value="Genomic_DNA"/>
</dbReference>
<feature type="domain" description="CHAD" evidence="2">
    <location>
        <begin position="229"/>
        <end position="514"/>
    </location>
</feature>
<sequence>MSETEHVESNTPRVNIEREVKLLAPPELRLPKFDLSTSGLVGSPPRKQRLVAAYFDTSDLALARFGVTLRHRSGDAATPWTLKLPITEHHNTVTRSELTFAGTNRHVPAAAADLVRAYSRSRPLVNVATLRTTRFTIDIHQPTGQHVAELVDDTVSVYDGNLLLKTFREIEVELLISGDPADDILSTIEHLLLDAGAVGDTPLPKLVRALSPRASAKPDVVVKPLDGPHPSARRLVRHSIAASLVQMIRHDAGVRLGDDPEAVHALRVATRKVRSHLRTFAPLLDPEANRSLRDELSWLASSLGVVRENEVLTERLHQREPSMPNGSAASLRRLIELLAQQRLDARLDLLADMRSPRYDRLIDNLVQSAHQPPFNTNTKPALRQLAARVGTQFTAHAWRSLEHLLRAAGDAPSPDTLHEIRIRAKRARYAADLIESIIGEPATRLSDAASSIQAMLGVHHDSALAEQWLREVAHTRTRRDRAVEYLIACEQRDRGELEEQWAHLSHQVLTDKKATKWLRSNSGHVRRNP</sequence>
<dbReference type="SMART" id="SM00880">
    <property type="entry name" value="CHAD"/>
    <property type="match status" value="1"/>
</dbReference>
<dbReference type="InterPro" id="IPR033469">
    <property type="entry name" value="CYTH-like_dom_sf"/>
</dbReference>
<dbReference type="PANTHER" id="PTHR39339">
    <property type="entry name" value="SLR1444 PROTEIN"/>
    <property type="match status" value="1"/>
</dbReference>
<evidence type="ECO:0000313" key="3">
    <source>
        <dbReference type="EMBL" id="CAB4687642.1"/>
    </source>
</evidence>
<dbReference type="AlphaFoldDB" id="A0A6J6NNE7"/>
<dbReference type="SMART" id="SM01118">
    <property type="entry name" value="CYTH"/>
    <property type="match status" value="1"/>
</dbReference>
<dbReference type="InterPro" id="IPR007899">
    <property type="entry name" value="CHAD_dom"/>
</dbReference>
<dbReference type="InterPro" id="IPR023577">
    <property type="entry name" value="CYTH_domain"/>
</dbReference>
<dbReference type="Gene3D" id="2.40.320.10">
    <property type="entry name" value="Hypothetical Protein Pfu-838710-001"/>
    <property type="match status" value="1"/>
</dbReference>
<dbReference type="Pfam" id="PF05235">
    <property type="entry name" value="CHAD"/>
    <property type="match status" value="1"/>
</dbReference>
<dbReference type="Gene3D" id="1.40.20.10">
    <property type="entry name" value="CHAD domain"/>
    <property type="match status" value="1"/>
</dbReference>
<dbReference type="PANTHER" id="PTHR39339:SF1">
    <property type="entry name" value="CHAD DOMAIN-CONTAINING PROTEIN"/>
    <property type="match status" value="1"/>
</dbReference>
<dbReference type="PROSITE" id="PS51707">
    <property type="entry name" value="CYTH"/>
    <property type="match status" value="1"/>
</dbReference>
<gene>
    <name evidence="3" type="ORF">UFOPK2366_00570</name>
</gene>
<feature type="domain" description="CYTH" evidence="1">
    <location>
        <begin position="15"/>
        <end position="213"/>
    </location>
</feature>
<protein>
    <submittedName>
        <fullName evidence="3">Unannotated protein</fullName>
    </submittedName>
</protein>
<dbReference type="PROSITE" id="PS51708">
    <property type="entry name" value="CHAD"/>
    <property type="match status" value="1"/>
</dbReference>